<dbReference type="FunFam" id="3.40.50.11980:FF:000001">
    <property type="entry name" value="ZC3H12A isoform 1"/>
    <property type="match status" value="1"/>
</dbReference>
<dbReference type="Pfam" id="PF11977">
    <property type="entry name" value="RNase_Zc3h12a"/>
    <property type="match status" value="1"/>
</dbReference>
<protein>
    <recommendedName>
        <fullName evidence="2">RNase NYN domain-containing protein</fullName>
    </recommendedName>
</protein>
<comment type="caution">
    <text evidence="3">The sequence shown here is derived from an EMBL/GenBank/DDBJ whole genome shotgun (WGS) entry which is preliminary data.</text>
</comment>
<dbReference type="CDD" id="cd18719">
    <property type="entry name" value="PIN_Zc3h12a-N4BP1-like"/>
    <property type="match status" value="1"/>
</dbReference>
<feature type="domain" description="RNase NYN" evidence="2">
    <location>
        <begin position="281"/>
        <end position="427"/>
    </location>
</feature>
<evidence type="ECO:0000313" key="3">
    <source>
        <dbReference type="EMBL" id="KAL0125134.1"/>
    </source>
</evidence>
<evidence type="ECO:0000256" key="1">
    <source>
        <dbReference type="SAM" id="MobiDB-lite"/>
    </source>
</evidence>
<organism evidence="3 4">
    <name type="scientific">Cardiocondyla obscurior</name>
    <dbReference type="NCBI Taxonomy" id="286306"/>
    <lineage>
        <taxon>Eukaryota</taxon>
        <taxon>Metazoa</taxon>
        <taxon>Ecdysozoa</taxon>
        <taxon>Arthropoda</taxon>
        <taxon>Hexapoda</taxon>
        <taxon>Insecta</taxon>
        <taxon>Pterygota</taxon>
        <taxon>Neoptera</taxon>
        <taxon>Endopterygota</taxon>
        <taxon>Hymenoptera</taxon>
        <taxon>Apocrita</taxon>
        <taxon>Aculeata</taxon>
        <taxon>Formicoidea</taxon>
        <taxon>Formicidae</taxon>
        <taxon>Myrmicinae</taxon>
        <taxon>Cardiocondyla</taxon>
    </lineage>
</organism>
<keyword evidence="4" id="KW-1185">Reference proteome</keyword>
<dbReference type="GO" id="GO:0036464">
    <property type="term" value="C:cytoplasmic ribonucleoprotein granule"/>
    <property type="evidence" value="ECO:0007669"/>
    <property type="project" value="TreeGrafter"/>
</dbReference>
<gene>
    <name evidence="3" type="ORF">PUN28_004342</name>
</gene>
<dbReference type="GO" id="GO:0004521">
    <property type="term" value="F:RNA endonuclease activity"/>
    <property type="evidence" value="ECO:0007669"/>
    <property type="project" value="TreeGrafter"/>
</dbReference>
<dbReference type="PANTHER" id="PTHR12876:SF35">
    <property type="entry name" value="LD08718P-RELATED"/>
    <property type="match status" value="1"/>
</dbReference>
<accession>A0AAW2GD50</accession>
<feature type="region of interest" description="Disordered" evidence="1">
    <location>
        <begin position="221"/>
        <end position="263"/>
    </location>
</feature>
<feature type="compositionally biased region" description="Basic and acidic residues" evidence="1">
    <location>
        <begin position="228"/>
        <end position="251"/>
    </location>
</feature>
<dbReference type="InterPro" id="IPR021869">
    <property type="entry name" value="RNase_Zc3h12_NYN"/>
</dbReference>
<dbReference type="GO" id="GO:0003729">
    <property type="term" value="F:mRNA binding"/>
    <property type="evidence" value="ECO:0007669"/>
    <property type="project" value="TreeGrafter"/>
</dbReference>
<dbReference type="EMBL" id="JADYXP020000004">
    <property type="protein sequence ID" value="KAL0125134.1"/>
    <property type="molecule type" value="Genomic_DNA"/>
</dbReference>
<evidence type="ECO:0000259" key="2">
    <source>
        <dbReference type="Pfam" id="PF11977"/>
    </source>
</evidence>
<dbReference type="InterPro" id="IPR051101">
    <property type="entry name" value="ZC3H12/N4BP1_RNase_Reg"/>
</dbReference>
<sequence length="432" mass="49971">MKRKRNKEESKNCYENPLNGFRRSLEELRYVVGKIMINNDRRLTRSMVRNLNHQDTTISLSDSEFCQTNEARNSVIVINDSDSDSEVEITDFDNGKPIQIDDTGENNTSVKIIECISAPSSSAKKKPEIIIEQINSRSSKTQLYDSVSLSSLSSTESLLNKEDDASTKAEDDVVELWSCLQKSNARRKRKRKKNKTNAMYMIDKKPNLNYLKYLEINKQSKKRKRKHDLSSDEEISKCADSSRERQNDKSLESSSTNSPCLKKKMINSNEQNSQIYSAHKLRTIVVDGCNVALSYTNGKKFSEKGIQMVVDYFKLKGHTVKVFLPQHIRKKEYTYVEQLYKTGIVVFTPSRIVEGKLIASYDDRFILKYATSCGGIVVSKDQYRDLYKEKPEWRDTIKNRLLIPTFVEDYIMFPEDPLGRFGPNLEQFLRHY</sequence>
<dbReference type="GO" id="GO:0005634">
    <property type="term" value="C:nucleus"/>
    <property type="evidence" value="ECO:0007669"/>
    <property type="project" value="TreeGrafter"/>
</dbReference>
<dbReference type="PANTHER" id="PTHR12876">
    <property type="entry name" value="N4BP1-RELATED"/>
    <property type="match status" value="1"/>
</dbReference>
<proteinExistence type="predicted"/>
<evidence type="ECO:0000313" key="4">
    <source>
        <dbReference type="Proteomes" id="UP001430953"/>
    </source>
</evidence>
<name>A0AAW2GD50_9HYME</name>
<dbReference type="AlphaFoldDB" id="A0AAW2GD50"/>
<reference evidence="3 4" key="1">
    <citation type="submission" date="2023-03" db="EMBL/GenBank/DDBJ databases">
        <title>High recombination rates correlate with genetic variation in Cardiocondyla obscurior ants.</title>
        <authorList>
            <person name="Errbii M."/>
        </authorList>
    </citation>
    <scope>NUCLEOTIDE SEQUENCE [LARGE SCALE GENOMIC DNA]</scope>
    <source>
        <strain evidence="3">Alpha-2009</strain>
        <tissue evidence="3">Whole body</tissue>
    </source>
</reference>
<dbReference type="Gene3D" id="3.40.50.11980">
    <property type="match status" value="1"/>
</dbReference>
<dbReference type="Proteomes" id="UP001430953">
    <property type="component" value="Unassembled WGS sequence"/>
</dbReference>